<organism evidence="6 7">
    <name type="scientific">Streptomyces aurantiacus</name>
    <dbReference type="NCBI Taxonomy" id="47760"/>
    <lineage>
        <taxon>Bacteria</taxon>
        <taxon>Bacillati</taxon>
        <taxon>Actinomycetota</taxon>
        <taxon>Actinomycetes</taxon>
        <taxon>Kitasatosporales</taxon>
        <taxon>Streptomycetaceae</taxon>
        <taxon>Streptomyces</taxon>
        <taxon>Streptomyces aurantiacus group</taxon>
    </lineage>
</organism>
<proteinExistence type="predicted"/>
<dbReference type="SUPFAM" id="SSF46689">
    <property type="entry name" value="Homeodomain-like"/>
    <property type="match status" value="1"/>
</dbReference>
<dbReference type="Proteomes" id="UP000516444">
    <property type="component" value="Chromosome"/>
</dbReference>
<dbReference type="PRINTS" id="PR00455">
    <property type="entry name" value="HTHTETR"/>
</dbReference>
<dbReference type="Gene3D" id="1.10.357.10">
    <property type="entry name" value="Tetracycline Repressor, domain 2"/>
    <property type="match status" value="1"/>
</dbReference>
<sequence>MRKRTREPELRRAAILEAASEAFAERGYPKTTIREIARRAGVTHGLVIRHFTSKEQLFLAAVPSSQNLMAEIAGDPASLPTRVARSYVRRMSQSAGSDPFIALIRSVASGEEAAKRLFEAMQDESLEMYRHVIPGPDLEERVGSVGAYLIGVTFSRHVFQSGPLAAMSDDELVRHLIPRLRAILLD</sequence>
<name>A0A7G1NX59_9ACTN</name>
<keyword evidence="7" id="KW-1185">Reference proteome</keyword>
<dbReference type="InterPro" id="IPR041678">
    <property type="entry name" value="TetR_C_16"/>
</dbReference>
<keyword evidence="3" id="KW-0804">Transcription</keyword>
<evidence type="ECO:0000256" key="4">
    <source>
        <dbReference type="PROSITE-ProRule" id="PRU00335"/>
    </source>
</evidence>
<accession>A0A7G1NX59</accession>
<dbReference type="Pfam" id="PF17920">
    <property type="entry name" value="TetR_C_16"/>
    <property type="match status" value="1"/>
</dbReference>
<keyword evidence="1" id="KW-0805">Transcription regulation</keyword>
<dbReference type="Pfam" id="PF00440">
    <property type="entry name" value="TetR_N"/>
    <property type="match status" value="1"/>
</dbReference>
<dbReference type="SUPFAM" id="SSF48498">
    <property type="entry name" value="Tetracyclin repressor-like, C-terminal domain"/>
    <property type="match status" value="1"/>
</dbReference>
<keyword evidence="2 4" id="KW-0238">DNA-binding</keyword>
<protein>
    <submittedName>
        <fullName evidence="6">TetR family transcriptional regulator</fullName>
    </submittedName>
</protein>
<dbReference type="InterPro" id="IPR009057">
    <property type="entry name" value="Homeodomain-like_sf"/>
</dbReference>
<evidence type="ECO:0000256" key="1">
    <source>
        <dbReference type="ARBA" id="ARBA00023015"/>
    </source>
</evidence>
<reference evidence="6 7" key="1">
    <citation type="journal article" date="2014" name="Int. J. Syst. Evol. Microbiol.">
        <title>Complete genome sequence of Corynebacterium casei LMG S-19264T (=DSM 44701T), isolated from a smear-ripened cheese.</title>
        <authorList>
            <consortium name="US DOE Joint Genome Institute (JGI-PGF)"/>
            <person name="Walter F."/>
            <person name="Albersmeier A."/>
            <person name="Kalinowski J."/>
            <person name="Ruckert C."/>
        </authorList>
    </citation>
    <scope>NUCLEOTIDE SEQUENCE [LARGE SCALE GENOMIC DNA]</scope>
    <source>
        <strain evidence="6 7">JCM 4677</strain>
    </source>
</reference>
<dbReference type="GO" id="GO:0003700">
    <property type="term" value="F:DNA-binding transcription factor activity"/>
    <property type="evidence" value="ECO:0007669"/>
    <property type="project" value="TreeGrafter"/>
</dbReference>
<dbReference type="PANTHER" id="PTHR30055">
    <property type="entry name" value="HTH-TYPE TRANSCRIPTIONAL REGULATOR RUTR"/>
    <property type="match status" value="1"/>
</dbReference>
<dbReference type="InterPro" id="IPR050109">
    <property type="entry name" value="HTH-type_TetR-like_transc_reg"/>
</dbReference>
<evidence type="ECO:0000259" key="5">
    <source>
        <dbReference type="PROSITE" id="PS50977"/>
    </source>
</evidence>
<evidence type="ECO:0000256" key="3">
    <source>
        <dbReference type="ARBA" id="ARBA00023163"/>
    </source>
</evidence>
<evidence type="ECO:0000256" key="2">
    <source>
        <dbReference type="ARBA" id="ARBA00023125"/>
    </source>
</evidence>
<dbReference type="InterPro" id="IPR036271">
    <property type="entry name" value="Tet_transcr_reg_TetR-rel_C_sf"/>
</dbReference>
<dbReference type="AlphaFoldDB" id="A0A7G1NX59"/>
<dbReference type="KEGG" id="sgm:GCM10017557_10260"/>
<dbReference type="InterPro" id="IPR001647">
    <property type="entry name" value="HTH_TetR"/>
</dbReference>
<dbReference type="PANTHER" id="PTHR30055:SF234">
    <property type="entry name" value="HTH-TYPE TRANSCRIPTIONAL REGULATOR BETI"/>
    <property type="match status" value="1"/>
</dbReference>
<feature type="DNA-binding region" description="H-T-H motif" evidence="4">
    <location>
        <begin position="32"/>
        <end position="51"/>
    </location>
</feature>
<dbReference type="GO" id="GO:0000976">
    <property type="term" value="F:transcription cis-regulatory region binding"/>
    <property type="evidence" value="ECO:0007669"/>
    <property type="project" value="TreeGrafter"/>
</dbReference>
<evidence type="ECO:0000313" key="7">
    <source>
        <dbReference type="Proteomes" id="UP000516444"/>
    </source>
</evidence>
<dbReference type="RefSeq" id="WP_246596022.1">
    <property type="nucleotide sequence ID" value="NZ_AP023440.1"/>
</dbReference>
<dbReference type="EMBL" id="AP023440">
    <property type="protein sequence ID" value="BCL26167.1"/>
    <property type="molecule type" value="Genomic_DNA"/>
</dbReference>
<gene>
    <name evidence="6" type="ORF">GCM10017557_10260</name>
</gene>
<dbReference type="PROSITE" id="PS50977">
    <property type="entry name" value="HTH_TETR_2"/>
    <property type="match status" value="1"/>
</dbReference>
<feature type="domain" description="HTH tetR-type" evidence="5">
    <location>
        <begin position="9"/>
        <end position="69"/>
    </location>
</feature>
<dbReference type="Gene3D" id="1.10.10.60">
    <property type="entry name" value="Homeodomain-like"/>
    <property type="match status" value="1"/>
</dbReference>
<evidence type="ECO:0000313" key="6">
    <source>
        <dbReference type="EMBL" id="BCL26167.1"/>
    </source>
</evidence>